<reference evidence="2 3" key="1">
    <citation type="submission" date="2022-08" db="EMBL/GenBank/DDBJ databases">
        <title>Whole genome sequencing-based tracing of a 2022 introduction and outbreak of Xanthomonas hortorum pv. pelargonii.</title>
        <authorList>
            <person name="Iruegas-Bocardo F."/>
            <person name="Weisberg A.K."/>
            <person name="Riutta E.R."/>
            <person name="Kilday K."/>
            <person name="Bonkowski J.C."/>
            <person name="Creswell T."/>
            <person name="Daughtrey M.L."/>
            <person name="Rane K."/>
            <person name="Grunwald N.J."/>
            <person name="Chang J.H."/>
            <person name="Putnam M.L."/>
        </authorList>
    </citation>
    <scope>NUCLEOTIDE SEQUENCE [LARGE SCALE GENOMIC DNA]</scope>
    <source>
        <strain evidence="2 3">22-323</strain>
    </source>
</reference>
<dbReference type="RefSeq" id="WP_316697009.1">
    <property type="nucleotide sequence ID" value="NZ_CP103836.1"/>
</dbReference>
<proteinExistence type="predicted"/>
<feature type="compositionally biased region" description="Polar residues" evidence="1">
    <location>
        <begin position="59"/>
        <end position="71"/>
    </location>
</feature>
<keyword evidence="3" id="KW-1185">Reference proteome</keyword>
<sequence length="118" mass="13289">MAPQRRERLSVNLQNAADSGELNRRSQQQTASHLHRRDDAADRRRRVPESRTDRAPAYASTSSRRMPQQPTFGLELTTEDIGVAAVPIEEASGREMGKSRIGRYSGQGMRTVKLVVWN</sequence>
<dbReference type="EMBL" id="CP103836">
    <property type="protein sequence ID" value="WOB50836.1"/>
    <property type="molecule type" value="Genomic_DNA"/>
</dbReference>
<accession>A0AAU0BFT1</accession>
<feature type="compositionally biased region" description="Basic and acidic residues" evidence="1">
    <location>
        <begin position="36"/>
        <end position="54"/>
    </location>
</feature>
<feature type="region of interest" description="Disordered" evidence="1">
    <location>
        <begin position="1"/>
        <end position="78"/>
    </location>
</feature>
<dbReference type="AlphaFoldDB" id="A0AAU0BFT1"/>
<evidence type="ECO:0000313" key="2">
    <source>
        <dbReference type="EMBL" id="WOB50836.1"/>
    </source>
</evidence>
<evidence type="ECO:0000256" key="1">
    <source>
        <dbReference type="SAM" id="MobiDB-lite"/>
    </source>
</evidence>
<organism evidence="2 3">
    <name type="scientific">Xanthomonas hydrangeae</name>
    <dbReference type="NCBI Taxonomy" id="2775159"/>
    <lineage>
        <taxon>Bacteria</taxon>
        <taxon>Pseudomonadati</taxon>
        <taxon>Pseudomonadota</taxon>
        <taxon>Gammaproteobacteria</taxon>
        <taxon>Lysobacterales</taxon>
        <taxon>Lysobacteraceae</taxon>
        <taxon>Xanthomonas</taxon>
    </lineage>
</organism>
<evidence type="ECO:0000313" key="3">
    <source>
        <dbReference type="Proteomes" id="UP001302716"/>
    </source>
</evidence>
<dbReference type="Proteomes" id="UP001302716">
    <property type="component" value="Chromosome"/>
</dbReference>
<gene>
    <name evidence="2" type="ORF">NYR97_05445</name>
</gene>
<name>A0AAU0BFT1_9XANT</name>
<protein>
    <submittedName>
        <fullName evidence="2">Uncharacterized protein</fullName>
    </submittedName>
</protein>